<evidence type="ECO:0000256" key="4">
    <source>
        <dbReference type="ARBA" id="ARBA00024042"/>
    </source>
</evidence>
<dbReference type="Gene3D" id="3.20.20.70">
    <property type="entry name" value="Aldolase class I"/>
    <property type="match status" value="1"/>
</dbReference>
<evidence type="ECO:0000256" key="8">
    <source>
        <dbReference type="PIRSR" id="PIRSR000138-2"/>
    </source>
</evidence>
<dbReference type="CDD" id="cd02809">
    <property type="entry name" value="alpha_hydroxyacid_oxid_FMN"/>
    <property type="match status" value="1"/>
</dbReference>
<evidence type="ECO:0000256" key="3">
    <source>
        <dbReference type="ARBA" id="ARBA00023002"/>
    </source>
</evidence>
<dbReference type="PANTHER" id="PTHR10578:SF149">
    <property type="entry name" value="2-HYDROXYACID OXIDASE 2"/>
    <property type="match status" value="1"/>
</dbReference>
<evidence type="ECO:0000256" key="7">
    <source>
        <dbReference type="PIRSR" id="PIRSR000138-1"/>
    </source>
</evidence>
<name>A0A9Q1CCA3_HOLLE</name>
<feature type="binding site" evidence="8">
    <location>
        <position position="131"/>
    </location>
    <ligand>
        <name>FMN</name>
        <dbReference type="ChEBI" id="CHEBI:58210"/>
    </ligand>
</feature>
<keyword evidence="11" id="KW-1185">Reference proteome</keyword>
<dbReference type="InterPro" id="IPR012133">
    <property type="entry name" value="Alpha-hydoxy_acid_DH_FMN"/>
</dbReference>
<proteinExistence type="inferred from homology"/>
<feature type="binding site" evidence="8">
    <location>
        <position position="268"/>
    </location>
    <ligand>
        <name>glyoxylate</name>
        <dbReference type="ChEBI" id="CHEBI:36655"/>
    </ligand>
</feature>
<evidence type="ECO:0000259" key="9">
    <source>
        <dbReference type="PROSITE" id="PS51349"/>
    </source>
</evidence>
<dbReference type="InterPro" id="IPR013785">
    <property type="entry name" value="Aldolase_TIM"/>
</dbReference>
<feature type="binding site" evidence="8">
    <location>
        <begin position="300"/>
        <end position="304"/>
    </location>
    <ligand>
        <name>FMN</name>
        <dbReference type="ChEBI" id="CHEBI:58210"/>
    </ligand>
</feature>
<feature type="binding site" evidence="8">
    <location>
        <begin position="323"/>
        <end position="324"/>
    </location>
    <ligand>
        <name>FMN</name>
        <dbReference type="ChEBI" id="CHEBI:58210"/>
    </ligand>
</feature>
<comment type="catalytic activity">
    <reaction evidence="5">
        <text>a (2S)-2-hydroxycarboxylate + O2 = a 2-oxocarboxylate + H2O2</text>
        <dbReference type="Rhea" id="RHEA:16789"/>
        <dbReference type="ChEBI" id="CHEBI:15379"/>
        <dbReference type="ChEBI" id="CHEBI:16240"/>
        <dbReference type="ChEBI" id="CHEBI:35179"/>
        <dbReference type="ChEBI" id="CHEBI:58123"/>
        <dbReference type="EC" id="1.1.3.15"/>
    </reaction>
    <physiologicalReaction direction="left-to-right" evidence="5">
        <dbReference type="Rhea" id="RHEA:16790"/>
    </physiologicalReaction>
</comment>
<evidence type="ECO:0000256" key="6">
    <source>
        <dbReference type="ARBA" id="ARBA00029327"/>
    </source>
</evidence>
<dbReference type="GO" id="GO:0003973">
    <property type="term" value="F:(S)-2-hydroxy-acid oxidase activity"/>
    <property type="evidence" value="ECO:0007669"/>
    <property type="project" value="UniProtKB-EC"/>
</dbReference>
<feature type="binding site" evidence="8">
    <location>
        <begin position="80"/>
        <end position="82"/>
    </location>
    <ligand>
        <name>FMN</name>
        <dbReference type="ChEBI" id="CHEBI:58210"/>
    </ligand>
</feature>
<evidence type="ECO:0000256" key="2">
    <source>
        <dbReference type="ARBA" id="ARBA00013087"/>
    </source>
</evidence>
<gene>
    <name evidence="10" type="ORF">HOLleu_13017</name>
</gene>
<feature type="active site" description="Proton acceptor" evidence="7">
    <location>
        <position position="268"/>
    </location>
</feature>
<dbReference type="GO" id="GO:0001561">
    <property type="term" value="P:fatty acid alpha-oxidation"/>
    <property type="evidence" value="ECO:0007669"/>
    <property type="project" value="TreeGrafter"/>
</dbReference>
<feature type="binding site" evidence="8">
    <location>
        <position position="244"/>
    </location>
    <ligand>
        <name>FMN</name>
        <dbReference type="ChEBI" id="CHEBI:58210"/>
    </ligand>
</feature>
<comment type="similarity">
    <text evidence="4">Belongs to the FMN-dependent alpha-hydroxy acid dehydrogenase family.</text>
</comment>
<comment type="caution">
    <text evidence="10">The sequence shown here is derived from an EMBL/GenBank/DDBJ whole genome shotgun (WGS) entry which is preliminary data.</text>
</comment>
<dbReference type="Proteomes" id="UP001152320">
    <property type="component" value="Chromosome 5"/>
</dbReference>
<sequence length="380" mass="41612">MLNFKAVSLSDYEEEAHKRLPADALTFYASGSDGEVTLKENNISARRYRLRPRVLQNVSHVDTSSTILGHPVAFPICVSPSAWHKFAHINAEKETARGAAKAGVAMTVSSVSTVANKHITASNPGGLFFMQAYVMKNRRLQRLMLTNLKEYGFKAVVLSVDCPVISHRRKQFGAEMLGRIESEEMNSYRVINYLQDDPDVKKAYKDGPKAFSNYFFNQVHDSSPVDPEFIRVIKSYSKLPVVVKGILTGKIARLAADHGADAVWVSNHGGRQLDFTPSTLDVLQEVVDAVKGTNTEVYVDSGFRTGTDAFKALALGAKTVFVGRPVLWGLAVKGSDGVCDVLRILQNELAQCMALCGCPNIASISRTHVVAENAYLGSKL</sequence>
<keyword evidence="8" id="KW-0285">Flavoprotein</keyword>
<dbReference type="InterPro" id="IPR008259">
    <property type="entry name" value="FMN_hydac_DH_AS"/>
</dbReference>
<dbReference type="PIRSF" id="PIRSF000138">
    <property type="entry name" value="Al-hdrx_acd_dh"/>
    <property type="match status" value="1"/>
</dbReference>
<dbReference type="EC" id="1.1.3.15" evidence="2"/>
<dbReference type="Pfam" id="PF01070">
    <property type="entry name" value="FMN_dh"/>
    <property type="match status" value="1"/>
</dbReference>
<feature type="binding site" evidence="8">
    <location>
        <position position="168"/>
    </location>
    <ligand>
        <name>glyoxylate</name>
        <dbReference type="ChEBI" id="CHEBI:36655"/>
    </ligand>
</feature>
<dbReference type="InterPro" id="IPR037396">
    <property type="entry name" value="FMN_HAD"/>
</dbReference>
<comment type="cofactor">
    <cofactor evidence="1">
        <name>FMN</name>
        <dbReference type="ChEBI" id="CHEBI:58210"/>
    </cofactor>
</comment>
<dbReference type="GO" id="GO:0010181">
    <property type="term" value="F:FMN binding"/>
    <property type="evidence" value="ECO:0007669"/>
    <property type="project" value="InterPro"/>
</dbReference>
<dbReference type="PANTHER" id="PTHR10578">
    <property type="entry name" value="S -2-HYDROXY-ACID OXIDASE-RELATED"/>
    <property type="match status" value="1"/>
</dbReference>
<evidence type="ECO:0000313" key="11">
    <source>
        <dbReference type="Proteomes" id="UP001152320"/>
    </source>
</evidence>
<dbReference type="SUPFAM" id="SSF51395">
    <property type="entry name" value="FMN-linked oxidoreductases"/>
    <property type="match status" value="1"/>
</dbReference>
<dbReference type="GO" id="GO:0005782">
    <property type="term" value="C:peroxisomal matrix"/>
    <property type="evidence" value="ECO:0007669"/>
    <property type="project" value="TreeGrafter"/>
</dbReference>
<keyword evidence="8" id="KW-0288">FMN</keyword>
<accession>A0A9Q1CCA3</accession>
<feature type="domain" description="FMN hydroxy acid dehydrogenase" evidence="9">
    <location>
        <begin position="1"/>
        <end position="374"/>
    </location>
</feature>
<feature type="binding site" evidence="8">
    <location>
        <position position="109"/>
    </location>
    <ligand>
        <name>FMN</name>
        <dbReference type="ChEBI" id="CHEBI:58210"/>
    </ligand>
</feature>
<dbReference type="FunFam" id="3.20.20.70:FF:000056">
    <property type="entry name" value="hydroxyacid oxidase 2"/>
    <property type="match status" value="1"/>
</dbReference>
<dbReference type="PROSITE" id="PS00557">
    <property type="entry name" value="FMN_HYDROXY_ACID_DH_1"/>
    <property type="match status" value="1"/>
</dbReference>
<dbReference type="AlphaFoldDB" id="A0A9Q1CCA3"/>
<dbReference type="OrthoDB" id="25826at2759"/>
<evidence type="ECO:0000256" key="1">
    <source>
        <dbReference type="ARBA" id="ARBA00001917"/>
    </source>
</evidence>
<feature type="binding site" evidence="8">
    <location>
        <position position="271"/>
    </location>
    <ligand>
        <name>glyoxylate</name>
        <dbReference type="ChEBI" id="CHEBI:36655"/>
    </ligand>
</feature>
<dbReference type="InterPro" id="IPR000262">
    <property type="entry name" value="FMN-dep_DH"/>
</dbReference>
<keyword evidence="3" id="KW-0560">Oxidoreductase</keyword>
<feature type="binding site" evidence="8">
    <location>
        <position position="133"/>
    </location>
    <ligand>
        <name>glyoxylate</name>
        <dbReference type="ChEBI" id="CHEBI:36655"/>
    </ligand>
</feature>
<dbReference type="EMBL" id="JAIZAY010000005">
    <property type="protein sequence ID" value="KAJ8042050.1"/>
    <property type="molecule type" value="Genomic_DNA"/>
</dbReference>
<evidence type="ECO:0000313" key="10">
    <source>
        <dbReference type="EMBL" id="KAJ8042050.1"/>
    </source>
</evidence>
<organism evidence="10 11">
    <name type="scientific">Holothuria leucospilota</name>
    <name type="common">Black long sea cucumber</name>
    <name type="synonym">Mertensiothuria leucospilota</name>
    <dbReference type="NCBI Taxonomy" id="206669"/>
    <lineage>
        <taxon>Eukaryota</taxon>
        <taxon>Metazoa</taxon>
        <taxon>Echinodermata</taxon>
        <taxon>Eleutherozoa</taxon>
        <taxon>Echinozoa</taxon>
        <taxon>Holothuroidea</taxon>
        <taxon>Aspidochirotacea</taxon>
        <taxon>Aspidochirotida</taxon>
        <taxon>Holothuriidae</taxon>
        <taxon>Holothuria</taxon>
    </lineage>
</organism>
<evidence type="ECO:0000256" key="5">
    <source>
        <dbReference type="ARBA" id="ARBA00029325"/>
    </source>
</evidence>
<reference evidence="10" key="1">
    <citation type="submission" date="2021-10" db="EMBL/GenBank/DDBJ databases">
        <title>Tropical sea cucumber genome reveals ecological adaptation and Cuvierian tubules defense mechanism.</title>
        <authorList>
            <person name="Chen T."/>
        </authorList>
    </citation>
    <scope>NUCLEOTIDE SEQUENCE</scope>
    <source>
        <strain evidence="10">Nanhai2018</strain>
        <tissue evidence="10">Muscle</tissue>
    </source>
</reference>
<comment type="catalytic activity">
    <reaction evidence="6">
        <text>2-hydroxyoctanoate + O2 = 2-oxooctanoate + H2O2</text>
        <dbReference type="Rhea" id="RHEA:67940"/>
        <dbReference type="ChEBI" id="CHEBI:15379"/>
        <dbReference type="ChEBI" id="CHEBI:16240"/>
        <dbReference type="ChEBI" id="CHEBI:133514"/>
        <dbReference type="ChEBI" id="CHEBI:176689"/>
    </reaction>
    <physiologicalReaction direction="left-to-right" evidence="6">
        <dbReference type="Rhea" id="RHEA:67941"/>
    </physiologicalReaction>
</comment>
<feature type="binding site" evidence="8">
    <location>
        <position position="266"/>
    </location>
    <ligand>
        <name>FMN</name>
        <dbReference type="ChEBI" id="CHEBI:58210"/>
    </ligand>
</feature>
<dbReference type="PROSITE" id="PS51349">
    <property type="entry name" value="FMN_HYDROXY_ACID_DH_2"/>
    <property type="match status" value="1"/>
</dbReference>
<protein>
    <recommendedName>
        <fullName evidence="2">(S)-2-hydroxy-acid oxidase</fullName>
        <ecNumber evidence="2">1.1.3.15</ecNumber>
    </recommendedName>
</protein>